<feature type="domain" description="Cytochrome b561" evidence="13">
    <location>
        <begin position="11"/>
        <end position="216"/>
    </location>
</feature>
<dbReference type="InterPro" id="IPR006593">
    <property type="entry name" value="Cyt_b561/ferric_Rdtase_TM"/>
</dbReference>
<keyword evidence="7" id="KW-0249">Electron transport</keyword>
<keyword evidence="6" id="KW-0479">Metal-binding</keyword>
<feature type="transmembrane region" description="Helical" evidence="12">
    <location>
        <begin position="18"/>
        <end position="36"/>
    </location>
</feature>
<dbReference type="GO" id="GO:0140571">
    <property type="term" value="F:transmembrane ascorbate ferrireductase activity"/>
    <property type="evidence" value="ECO:0007669"/>
    <property type="project" value="UniProtKB-EC"/>
</dbReference>
<keyword evidence="5 12" id="KW-0812">Transmembrane</keyword>
<evidence type="ECO:0000256" key="11">
    <source>
        <dbReference type="ARBA" id="ARBA00024225"/>
    </source>
</evidence>
<evidence type="ECO:0000256" key="5">
    <source>
        <dbReference type="ARBA" id="ARBA00022692"/>
    </source>
</evidence>
<dbReference type="GO" id="GO:0046872">
    <property type="term" value="F:metal ion binding"/>
    <property type="evidence" value="ECO:0007669"/>
    <property type="project" value="UniProtKB-KW"/>
</dbReference>
<protein>
    <recommendedName>
        <fullName evidence="11">ascorbate ferrireductase (transmembrane)</fullName>
        <ecNumber evidence="11">7.2.1.3</ecNumber>
    </recommendedName>
</protein>
<evidence type="ECO:0000313" key="14">
    <source>
        <dbReference type="EMBL" id="CAG9860807.1"/>
    </source>
</evidence>
<evidence type="ECO:0000256" key="1">
    <source>
        <dbReference type="ARBA" id="ARBA00001970"/>
    </source>
</evidence>
<evidence type="ECO:0000256" key="6">
    <source>
        <dbReference type="ARBA" id="ARBA00022723"/>
    </source>
</evidence>
<name>A0A9N9XNC0_PHYSR</name>
<feature type="transmembrane region" description="Helical" evidence="12">
    <location>
        <begin position="118"/>
        <end position="139"/>
    </location>
</feature>
<dbReference type="GO" id="GO:0016020">
    <property type="term" value="C:membrane"/>
    <property type="evidence" value="ECO:0007669"/>
    <property type="project" value="UniProtKB-SubCell"/>
</dbReference>
<evidence type="ECO:0000256" key="8">
    <source>
        <dbReference type="ARBA" id="ARBA00022989"/>
    </source>
</evidence>
<dbReference type="EC" id="7.2.1.3" evidence="11"/>
<feature type="transmembrane region" description="Helical" evidence="12">
    <location>
        <begin position="193"/>
        <end position="215"/>
    </location>
</feature>
<dbReference type="Proteomes" id="UP001153712">
    <property type="component" value="Chromosome 3"/>
</dbReference>
<feature type="transmembrane region" description="Helical" evidence="12">
    <location>
        <begin position="160"/>
        <end position="178"/>
    </location>
</feature>
<gene>
    <name evidence="14" type="ORF">PHYEVI_LOCUS7156</name>
</gene>
<keyword evidence="9" id="KW-0408">Iron</keyword>
<dbReference type="Pfam" id="PF03188">
    <property type="entry name" value="Cytochrom_B561"/>
    <property type="match status" value="1"/>
</dbReference>
<evidence type="ECO:0000256" key="10">
    <source>
        <dbReference type="ARBA" id="ARBA00023136"/>
    </source>
</evidence>
<keyword evidence="10 12" id="KW-0472">Membrane</keyword>
<comment type="cofactor">
    <cofactor evidence="1">
        <name>heme b</name>
        <dbReference type="ChEBI" id="CHEBI:60344"/>
    </cofactor>
</comment>
<evidence type="ECO:0000256" key="4">
    <source>
        <dbReference type="ARBA" id="ARBA00022617"/>
    </source>
</evidence>
<dbReference type="EMBL" id="OU900096">
    <property type="protein sequence ID" value="CAG9860807.1"/>
    <property type="molecule type" value="Genomic_DNA"/>
</dbReference>
<dbReference type="PANTHER" id="PTHR15422">
    <property type="entry name" value="OS05G0565100 PROTEIN"/>
    <property type="match status" value="1"/>
</dbReference>
<keyword evidence="15" id="KW-1185">Reference proteome</keyword>
<evidence type="ECO:0000256" key="12">
    <source>
        <dbReference type="SAM" id="Phobius"/>
    </source>
</evidence>
<keyword evidence="8 12" id="KW-1133">Transmembrane helix</keyword>
<evidence type="ECO:0000256" key="7">
    <source>
        <dbReference type="ARBA" id="ARBA00022982"/>
    </source>
</evidence>
<evidence type="ECO:0000259" key="13">
    <source>
        <dbReference type="PROSITE" id="PS50939"/>
    </source>
</evidence>
<dbReference type="SMART" id="SM00665">
    <property type="entry name" value="B561"/>
    <property type="match status" value="1"/>
</dbReference>
<evidence type="ECO:0000256" key="3">
    <source>
        <dbReference type="ARBA" id="ARBA00022448"/>
    </source>
</evidence>
<dbReference type="OrthoDB" id="432881at2759"/>
<accession>A0A9N9XNC0</accession>
<reference evidence="14" key="1">
    <citation type="submission" date="2022-01" db="EMBL/GenBank/DDBJ databases">
        <authorList>
            <person name="King R."/>
        </authorList>
    </citation>
    <scope>NUCLEOTIDE SEQUENCE</scope>
</reference>
<dbReference type="PANTHER" id="PTHR15422:SF43">
    <property type="entry name" value="ASCORBATE FERRIREDUCTASE (TRANSMEMBRANE)"/>
    <property type="match status" value="1"/>
</dbReference>
<dbReference type="GO" id="GO:0140575">
    <property type="term" value="F:transmembrane monodehydroascorbate reductase activity"/>
    <property type="evidence" value="ECO:0007669"/>
    <property type="project" value="InterPro"/>
</dbReference>
<dbReference type="PROSITE" id="PS50939">
    <property type="entry name" value="CYTOCHROME_B561"/>
    <property type="match status" value="1"/>
</dbReference>
<feature type="transmembrane region" description="Helical" evidence="12">
    <location>
        <begin position="86"/>
        <end position="106"/>
    </location>
</feature>
<evidence type="ECO:0000313" key="15">
    <source>
        <dbReference type="Proteomes" id="UP001153712"/>
    </source>
</evidence>
<proteinExistence type="predicted"/>
<sequence length="221" mass="24869">MSDSANKLIVIARFSINYVVRFITASLFLYCCWIPFQYLTGWFSYHVILCTFGYLPLMAEAIMLFVGDDIWSKKLDRKSKYIAHGIIITVATLVVTAGNILVFMYLSPGYHLYTAHGITGLISMILLYISLGFGLAVNYPKQAEKFLPLRPVTNKFIHNITGLLAYGIGITSLCYGYFTNWFVYYTGEESRSVALGLTIAASIWPLNGAFISLWAQLKTVF</sequence>
<keyword evidence="4" id="KW-0349">Heme</keyword>
<dbReference type="AlphaFoldDB" id="A0A9N9XNC0"/>
<organism evidence="14 15">
    <name type="scientific">Phyllotreta striolata</name>
    <name type="common">Striped flea beetle</name>
    <name type="synonym">Crioceris striolata</name>
    <dbReference type="NCBI Taxonomy" id="444603"/>
    <lineage>
        <taxon>Eukaryota</taxon>
        <taxon>Metazoa</taxon>
        <taxon>Ecdysozoa</taxon>
        <taxon>Arthropoda</taxon>
        <taxon>Hexapoda</taxon>
        <taxon>Insecta</taxon>
        <taxon>Pterygota</taxon>
        <taxon>Neoptera</taxon>
        <taxon>Endopterygota</taxon>
        <taxon>Coleoptera</taxon>
        <taxon>Polyphaga</taxon>
        <taxon>Cucujiformia</taxon>
        <taxon>Chrysomeloidea</taxon>
        <taxon>Chrysomelidae</taxon>
        <taxon>Galerucinae</taxon>
        <taxon>Alticini</taxon>
        <taxon>Phyllotreta</taxon>
    </lineage>
</organism>
<evidence type="ECO:0000256" key="2">
    <source>
        <dbReference type="ARBA" id="ARBA00004141"/>
    </source>
</evidence>
<keyword evidence="3" id="KW-0813">Transport</keyword>
<feature type="transmembrane region" description="Helical" evidence="12">
    <location>
        <begin position="42"/>
        <end position="66"/>
    </location>
</feature>
<comment type="subcellular location">
    <subcellularLocation>
        <location evidence="2">Membrane</location>
        <topology evidence="2">Multi-pass membrane protein</topology>
    </subcellularLocation>
</comment>
<dbReference type="InterPro" id="IPR045150">
    <property type="entry name" value="CYB561D1/2"/>
</dbReference>
<dbReference type="Gene3D" id="1.20.120.1770">
    <property type="match status" value="1"/>
</dbReference>
<evidence type="ECO:0000256" key="9">
    <source>
        <dbReference type="ARBA" id="ARBA00023004"/>
    </source>
</evidence>